<feature type="compositionally biased region" description="Polar residues" evidence="1">
    <location>
        <begin position="922"/>
        <end position="952"/>
    </location>
</feature>
<accession>A0ABQ7T637</accession>
<feature type="compositionally biased region" description="Basic and acidic residues" evidence="1">
    <location>
        <begin position="1003"/>
        <end position="1015"/>
    </location>
</feature>
<feature type="compositionally biased region" description="Acidic residues" evidence="1">
    <location>
        <begin position="1671"/>
        <end position="1696"/>
    </location>
</feature>
<comment type="caution">
    <text evidence="2">The sequence shown here is derived from an EMBL/GenBank/DDBJ whole genome shotgun (WGS) entry which is preliminary data.</text>
</comment>
<feature type="compositionally biased region" description="Basic and acidic residues" evidence="1">
    <location>
        <begin position="1251"/>
        <end position="1269"/>
    </location>
</feature>
<feature type="region of interest" description="Disordered" evidence="1">
    <location>
        <begin position="922"/>
        <end position="956"/>
    </location>
</feature>
<dbReference type="InterPro" id="IPR039916">
    <property type="entry name" value="EXPH5"/>
</dbReference>
<dbReference type="PANTHER" id="PTHR21469:SF4">
    <property type="entry name" value="EXOPHILIN-5"/>
    <property type="match status" value="1"/>
</dbReference>
<dbReference type="Proteomes" id="UP000826234">
    <property type="component" value="Unassembled WGS sequence"/>
</dbReference>
<name>A0ABQ7T637_PHRPL</name>
<feature type="region of interest" description="Disordered" evidence="1">
    <location>
        <begin position="548"/>
        <end position="567"/>
    </location>
</feature>
<organism evidence="2 3">
    <name type="scientific">Phrynosoma platyrhinos</name>
    <name type="common">Desert horned lizard</name>
    <dbReference type="NCBI Taxonomy" id="52577"/>
    <lineage>
        <taxon>Eukaryota</taxon>
        <taxon>Metazoa</taxon>
        <taxon>Chordata</taxon>
        <taxon>Craniata</taxon>
        <taxon>Vertebrata</taxon>
        <taxon>Euteleostomi</taxon>
        <taxon>Lepidosauria</taxon>
        <taxon>Squamata</taxon>
        <taxon>Bifurcata</taxon>
        <taxon>Unidentata</taxon>
        <taxon>Episquamata</taxon>
        <taxon>Toxicofera</taxon>
        <taxon>Iguania</taxon>
        <taxon>Phrynosomatidae</taxon>
        <taxon>Phrynosomatinae</taxon>
        <taxon>Phrynosoma</taxon>
    </lineage>
</organism>
<feature type="region of interest" description="Disordered" evidence="1">
    <location>
        <begin position="1180"/>
        <end position="1279"/>
    </location>
</feature>
<sequence length="1696" mass="189995">MGAANDNAKERETADEKLYDHFAAGAHMSSKMEEMAKTETCDSPLPSEPTKKCFEANQTEMLDDSSCTWNEQLENELLRVLGSLDDQLAQEQSQDIVNRRTPTQCGSRASEINHHSTATRHSFHGGVQRNERSMFLSDGTRTLRAKDEHQTLFRPRIFYDTYMKRHYTEDLAYGDGYNRRSPALQRGHSTRSLGHSSEGSLQLSSGQQSSGFAHKDFMARGTVSRSCSLSCLARGQSLTSVDQLSTGSLQHPLGSNRGFTQNSYRHQTKRIPLSSIAWNTPQTSEHSLYGDRLLRTQSLMEFGPVFEDTAPCIPQENAGYDFYRSKIDYRRAVPNAAHSIFAGNTDSLYSDKRENYLLHQMERNNWKSRYRYPSFHSRMNLSRKSFPSGRIEEQLFRPDNSQYYNDEVFLASDSSYEGFPTNVGDWQNPCAKKTGLRLRHWDSDAHIHGGNMDYPEGVTGKLFSKHADGIQRCPAYGLSVPNRQIEFAVQRQNLFTENAQTPSQTFVKHFQPKKNFKTHTIEGVRGPGQSGKVDSGYTKEETLTRVSGQMDTNSTTESQISPPTHCSVGIPPLSLRSPAKLTSLRNSENIYLSNIHNRKGQINEHGCTVNRDLAQMPPSRLNANGTRALIQRLQQTEIPKDVIHSKKSENICSSVFRKGSEILVHNELPGSCTENWHKHNRFVKHTTSNSITGSPSNSPPRSPVTYYTLPRKSASIDGSVVYEKPVSHPFRQVPDRNKIAMSNNQERLESNGTESIYSNKRENSTLLSPVDSSLIPSSKDVVCKELPQTQYHLQLTQDPKHPLGDPSAIPSKSEKEDLVCCPDTTEMSVSSECEGKDAGNPLKQYKTTSTLTVSIEEDNVKYHELISVYYTLPRKHSRTLCNLFLDDTKNTDSSPPTGKSLSTEKKYEVRINLATVAFPSSLQKEGKTNLPTKMSSTPSVQQNLNTSNNATKESTHALNPVGKKAGASQLQCMAHEKEEAVRSLTAALKPLLSNRLGSDGPLDDPKHSESEDDSLHAISNTSHNLPIDSGLSPLKEGSKADTLLNLNSSYPTEGKISLDNHPKASLAVCVQKDNHVCYLTSTEPPAGTNLHIPPSHLISNDQEEKCTAHQDFNITTNSTEEKITQEIEVKEKPRHVCHKSSKKGNELQIRNENVRRSTHNALTSGIKIHSNFQNQTLQMKATSPENLVRKPNRSSLDYSNTEEEPMSQNSLRHKVCTNSQRPVRNSADNQNLNSKNQLTNTTKDLPDDSADENKLSSDCTKDKASDIEKRKNRSSIKNKLAAMYKTSRKFSSKKTMSPKPHISNIFSQNDAPLLEINNPSNMLISSSIPQLPLQTVNENQNQKPLPDESGDATLDKTENRKLQTNEGPPSLSSEIRRPFTNLCNQKWESSSPKQSGKKNGTTPNSTALFSKEIISKVLNNPQVCDEGLKNNNQSTLSRGIVTVPDQKKKDSNVAEPSAFPLSANKNSNILITNYSKANICPPQEVISLTESSHHQNIKQTNKLRKLNQSSVETFLNPSKVQRERHFSESSYVRESHDHLVSGSNVMRPGSRYSRKFKSYSELLSCDENENWDADDGNSRAFGSRRVMYPSIEFGIFGKEQQQAFLDNIKRSLTEGRLWRPCLLNNPRSLKKEEGFPLNRPEQLTSSFAKTNVSAEGASLKRPFEIHKDLADYSESDSDTTTDDEYYLDENDKESEL</sequence>
<proteinExistence type="predicted"/>
<gene>
    <name evidence="2" type="ORF">JD844_033279</name>
</gene>
<protein>
    <recommendedName>
        <fullName evidence="4">Exophilin 5</fullName>
    </recommendedName>
</protein>
<feature type="compositionally biased region" description="Low complexity" evidence="1">
    <location>
        <begin position="192"/>
        <end position="207"/>
    </location>
</feature>
<feature type="region of interest" description="Disordered" evidence="1">
    <location>
        <begin position="173"/>
        <end position="207"/>
    </location>
</feature>
<feature type="region of interest" description="Disordered" evidence="1">
    <location>
        <begin position="739"/>
        <end position="763"/>
    </location>
</feature>
<keyword evidence="3" id="KW-1185">Reference proteome</keyword>
<dbReference type="PANTHER" id="PTHR21469">
    <property type="entry name" value="EXOPHILIN-5"/>
    <property type="match status" value="1"/>
</dbReference>
<feature type="region of interest" description="Disordered" evidence="1">
    <location>
        <begin position="1670"/>
        <end position="1696"/>
    </location>
</feature>
<evidence type="ECO:0008006" key="4">
    <source>
        <dbReference type="Google" id="ProtNLM"/>
    </source>
</evidence>
<feature type="compositionally biased region" description="Basic and acidic residues" evidence="1">
    <location>
        <begin position="1353"/>
        <end position="1363"/>
    </location>
</feature>
<feature type="compositionally biased region" description="Polar residues" evidence="1">
    <location>
        <begin position="548"/>
        <end position="564"/>
    </location>
</feature>
<reference evidence="2 3" key="1">
    <citation type="journal article" date="2022" name="Gigascience">
        <title>A chromosome-level genome assembly and annotation of the desert horned lizard, Phrynosoma platyrhinos, provides insight into chromosomal rearrangements among reptiles.</title>
        <authorList>
            <person name="Koochekian N."/>
            <person name="Ascanio A."/>
            <person name="Farleigh K."/>
            <person name="Card D.C."/>
            <person name="Schield D.R."/>
            <person name="Castoe T.A."/>
            <person name="Jezkova T."/>
        </authorList>
    </citation>
    <scope>NUCLEOTIDE SEQUENCE [LARGE SCALE GENOMIC DNA]</scope>
    <source>
        <strain evidence="2">NK-2021</strain>
    </source>
</reference>
<feature type="compositionally biased region" description="Polar residues" evidence="1">
    <location>
        <begin position="1206"/>
        <end position="1243"/>
    </location>
</feature>
<feature type="region of interest" description="Disordered" evidence="1">
    <location>
        <begin position="1338"/>
        <end position="1405"/>
    </location>
</feature>
<feature type="region of interest" description="Disordered" evidence="1">
    <location>
        <begin position="993"/>
        <end position="1036"/>
    </location>
</feature>
<feature type="compositionally biased region" description="Polar residues" evidence="1">
    <location>
        <begin position="1364"/>
        <end position="1373"/>
    </location>
</feature>
<feature type="compositionally biased region" description="Polar residues" evidence="1">
    <location>
        <begin position="1381"/>
        <end position="1405"/>
    </location>
</feature>
<feature type="region of interest" description="Disordered" evidence="1">
    <location>
        <begin position="796"/>
        <end position="817"/>
    </location>
</feature>
<feature type="compositionally biased region" description="Polar residues" evidence="1">
    <location>
        <begin position="740"/>
        <end position="763"/>
    </location>
</feature>
<dbReference type="EMBL" id="JAIPUX010001232">
    <property type="protein sequence ID" value="KAH0625134.1"/>
    <property type="molecule type" value="Genomic_DNA"/>
</dbReference>
<evidence type="ECO:0000313" key="2">
    <source>
        <dbReference type="EMBL" id="KAH0625134.1"/>
    </source>
</evidence>
<evidence type="ECO:0000313" key="3">
    <source>
        <dbReference type="Proteomes" id="UP000826234"/>
    </source>
</evidence>
<evidence type="ECO:0000256" key="1">
    <source>
        <dbReference type="SAM" id="MobiDB-lite"/>
    </source>
</evidence>